<feature type="transmembrane region" description="Helical" evidence="1">
    <location>
        <begin position="47"/>
        <end position="68"/>
    </location>
</feature>
<feature type="transmembrane region" description="Helical" evidence="1">
    <location>
        <begin position="117"/>
        <end position="134"/>
    </location>
</feature>
<dbReference type="InterPro" id="IPR025962">
    <property type="entry name" value="SdpI/YhfL"/>
</dbReference>
<organism evidence="3 4">
    <name type="scientific">Sedimentibacter saalensis</name>
    <dbReference type="NCBI Taxonomy" id="130788"/>
    <lineage>
        <taxon>Bacteria</taxon>
        <taxon>Bacillati</taxon>
        <taxon>Bacillota</taxon>
        <taxon>Tissierellia</taxon>
        <taxon>Sedimentibacter</taxon>
    </lineage>
</organism>
<dbReference type="GO" id="GO:0009636">
    <property type="term" value="P:response to toxic substance"/>
    <property type="evidence" value="ECO:0007669"/>
    <property type="project" value="TreeGrafter"/>
</dbReference>
<name>A0A562J5M2_9FIRM</name>
<keyword evidence="1" id="KW-1133">Transmembrane helix</keyword>
<dbReference type="PANTHER" id="PTHR37810:SF5">
    <property type="entry name" value="IMMUNITY PROTEIN SDPI"/>
    <property type="match status" value="1"/>
</dbReference>
<evidence type="ECO:0000259" key="2">
    <source>
        <dbReference type="Pfam" id="PF07853"/>
    </source>
</evidence>
<evidence type="ECO:0000313" key="4">
    <source>
        <dbReference type="Proteomes" id="UP000315343"/>
    </source>
</evidence>
<dbReference type="RefSeq" id="WP_019228106.1">
    <property type="nucleotide sequence ID" value="NZ_DAMBUX010000032.1"/>
</dbReference>
<dbReference type="PIRSF" id="PIRSF038959">
    <property type="entry name" value="SdpI"/>
    <property type="match status" value="1"/>
</dbReference>
<dbReference type="Pfam" id="PF13630">
    <property type="entry name" value="SdpI"/>
    <property type="match status" value="1"/>
</dbReference>
<feature type="domain" description="DUF1648" evidence="2">
    <location>
        <begin position="14"/>
        <end position="61"/>
    </location>
</feature>
<evidence type="ECO:0000256" key="1">
    <source>
        <dbReference type="SAM" id="Phobius"/>
    </source>
</evidence>
<feature type="transmembrane region" description="Helical" evidence="1">
    <location>
        <begin position="188"/>
        <end position="208"/>
    </location>
</feature>
<evidence type="ECO:0000313" key="3">
    <source>
        <dbReference type="EMBL" id="TWH78466.1"/>
    </source>
</evidence>
<dbReference type="OrthoDB" id="9808690at2"/>
<comment type="caution">
    <text evidence="3">The sequence shown here is derived from an EMBL/GenBank/DDBJ whole genome shotgun (WGS) entry which is preliminary data.</text>
</comment>
<dbReference type="Proteomes" id="UP000315343">
    <property type="component" value="Unassembled WGS sequence"/>
</dbReference>
<keyword evidence="1" id="KW-0472">Membrane</keyword>
<keyword evidence="4" id="KW-1185">Reference proteome</keyword>
<dbReference type="InterPro" id="IPR026272">
    <property type="entry name" value="SdpI"/>
</dbReference>
<dbReference type="InterPro" id="IPR012867">
    <property type="entry name" value="DUF1648"/>
</dbReference>
<feature type="transmembrane region" description="Helical" evidence="1">
    <location>
        <begin position="163"/>
        <end position="182"/>
    </location>
</feature>
<proteinExistence type="predicted"/>
<dbReference type="Pfam" id="PF07853">
    <property type="entry name" value="DUF1648"/>
    <property type="match status" value="1"/>
</dbReference>
<dbReference type="EMBL" id="VLKH01000009">
    <property type="protein sequence ID" value="TWH78466.1"/>
    <property type="molecule type" value="Genomic_DNA"/>
</dbReference>
<feature type="transmembrane region" description="Helical" evidence="1">
    <location>
        <begin position="88"/>
        <end position="111"/>
    </location>
</feature>
<feature type="transmembrane region" description="Helical" evidence="1">
    <location>
        <begin position="9"/>
        <end position="27"/>
    </location>
</feature>
<keyword evidence="1" id="KW-0812">Transmembrane</keyword>
<dbReference type="PANTHER" id="PTHR37810">
    <property type="entry name" value="IMMUNITY PROTEIN SDPI"/>
    <property type="match status" value="1"/>
</dbReference>
<protein>
    <submittedName>
        <fullName evidence="3">Putative membrane protein</fullName>
    </submittedName>
</protein>
<accession>A0A562J5M2</accession>
<gene>
    <name evidence="3" type="ORF">LY60_02926</name>
</gene>
<sequence>MKIKFDKMLILTTVICILPVIMSLIVFDRLPDQIPVHWNFKGEVDNYASKAFGAFGLPFLMAFINFIVHMSLNNDPKKANYSVVLKQFSLWLIPVMTLFLVPVTLLISMGYDIKINIVVPVFVGIIIIICGNYLPKCKQNYTMGIKLPWTLNSEENWNKTHHLAGFIWTIGGILLVLTTFLNVNSLPLLLTIVFSLVFVPAIYSYMLYKKGI</sequence>
<dbReference type="AlphaFoldDB" id="A0A562J5M2"/>
<reference evidence="3 4" key="1">
    <citation type="submission" date="2019-07" db="EMBL/GenBank/DDBJ databases">
        <title>Genomic Encyclopedia of Type Strains, Phase I: the one thousand microbial genomes (KMG-I) project.</title>
        <authorList>
            <person name="Kyrpides N."/>
        </authorList>
    </citation>
    <scope>NUCLEOTIDE SEQUENCE [LARGE SCALE GENOMIC DNA]</scope>
    <source>
        <strain evidence="3 4">DSM 13558</strain>
    </source>
</reference>